<dbReference type="GO" id="GO:0071111">
    <property type="term" value="F:cyclic-guanylate-specific phosphodiesterase activity"/>
    <property type="evidence" value="ECO:0007669"/>
    <property type="project" value="InterPro"/>
</dbReference>
<dbReference type="InterPro" id="IPR035919">
    <property type="entry name" value="EAL_sf"/>
</dbReference>
<evidence type="ECO:0000256" key="1">
    <source>
        <dbReference type="SAM" id="Phobius"/>
    </source>
</evidence>
<dbReference type="Pfam" id="PF00990">
    <property type="entry name" value="GGDEF"/>
    <property type="match status" value="1"/>
</dbReference>
<dbReference type="InterPro" id="IPR029787">
    <property type="entry name" value="Nucleotide_cyclase"/>
</dbReference>
<feature type="domain" description="GGDEF" evidence="3">
    <location>
        <begin position="112"/>
        <end position="274"/>
    </location>
</feature>
<evidence type="ECO:0000259" key="2">
    <source>
        <dbReference type="PROSITE" id="PS50883"/>
    </source>
</evidence>
<keyword evidence="1" id="KW-0472">Membrane</keyword>
<reference evidence="4 5" key="1">
    <citation type="journal article" date="2013" name="PLoS ONE">
        <title>Identification and characterization of three novel lipases belonging to families II and V from Anaerovibrio lipolyticus 5ST.</title>
        <authorList>
            <person name="Prive F."/>
            <person name="Kaderbhai N.N."/>
            <person name="Girdwood S."/>
            <person name="Worgan H.J."/>
            <person name="Pinloche E."/>
            <person name="Scollan N.D."/>
            <person name="Huws S.A."/>
            <person name="Newbold C.J."/>
        </authorList>
    </citation>
    <scope>NUCLEOTIDE SEQUENCE [LARGE SCALE GENOMIC DNA]</scope>
    <source>
        <strain evidence="4 5">5S</strain>
    </source>
</reference>
<evidence type="ECO:0000313" key="5">
    <source>
        <dbReference type="Proteomes" id="UP000030993"/>
    </source>
</evidence>
<feature type="transmembrane region" description="Helical" evidence="1">
    <location>
        <begin position="50"/>
        <end position="70"/>
    </location>
</feature>
<dbReference type="PROSITE" id="PS50883">
    <property type="entry name" value="EAL"/>
    <property type="match status" value="1"/>
</dbReference>
<dbReference type="Proteomes" id="UP000030993">
    <property type="component" value="Unassembled WGS sequence"/>
</dbReference>
<dbReference type="Gene3D" id="3.20.20.450">
    <property type="entry name" value="EAL domain"/>
    <property type="match status" value="1"/>
</dbReference>
<dbReference type="PROSITE" id="PS50887">
    <property type="entry name" value="GGDEF"/>
    <property type="match status" value="1"/>
</dbReference>
<dbReference type="InterPro" id="IPR043128">
    <property type="entry name" value="Rev_trsase/Diguanyl_cyclase"/>
</dbReference>
<feature type="transmembrane region" description="Helical" evidence="1">
    <location>
        <begin position="12"/>
        <end position="30"/>
    </location>
</feature>
<dbReference type="EMBL" id="JSCE01000002">
    <property type="protein sequence ID" value="KHM53223.1"/>
    <property type="molecule type" value="Genomic_DNA"/>
</dbReference>
<dbReference type="SUPFAM" id="SSF55073">
    <property type="entry name" value="Nucleotide cyclase"/>
    <property type="match status" value="1"/>
</dbReference>
<dbReference type="CDD" id="cd01948">
    <property type="entry name" value="EAL"/>
    <property type="match status" value="1"/>
</dbReference>
<comment type="caution">
    <text evidence="4">The sequence shown here is derived from an EMBL/GenBank/DDBJ whole genome shotgun (WGS) entry which is preliminary data.</text>
</comment>
<dbReference type="SUPFAM" id="SSF141868">
    <property type="entry name" value="EAL domain-like"/>
    <property type="match status" value="1"/>
</dbReference>
<gene>
    <name evidence="4" type="ORF">NZ47_00200</name>
</gene>
<dbReference type="Pfam" id="PF00563">
    <property type="entry name" value="EAL"/>
    <property type="match status" value="1"/>
</dbReference>
<dbReference type="RefSeq" id="WP_039205610.1">
    <property type="nucleotide sequence ID" value="NZ_JSCE01000002.1"/>
</dbReference>
<dbReference type="Gene3D" id="3.30.70.270">
    <property type="match status" value="1"/>
</dbReference>
<proteinExistence type="predicted"/>
<evidence type="ECO:0000259" key="3">
    <source>
        <dbReference type="PROSITE" id="PS50887"/>
    </source>
</evidence>
<sequence>MSKIAMQRSNIIIVLAVITSMGLFALSNYMEFQLMSVLPKAESLAIANYLNKGLVAIFLLVAISAGYSILVEKKRIHEYHERNIKDNVTQLPSIVGYNKDFLELLSDSKNEQDYIMVTLDIDKFKAVNDVFGFACGTKIIRMVGEMLSNNLKEGEQCYRINGDVFYMLLKSQERSKDYRRIRNILDNVSMELVSTNDEDIQSNLHGGIYNHMISFSAGGMRICAKELREDLEGCTPDELQERCRELAARFADNANIARKRGKSENVNTVYLFDESMRREIFEEKKIEDAFLIGIERGEFMMYYQPKFCIGGDEAVHGGAEALIRWNSDEMGFMPPGKFIPLFERDGNAVRLDMHVMDLVCQNICEWRSKGLEIYPISVNVTRPTMQNGAGYLQFVKEKLFLYDIPQDLIEFEVLESSTGTDEDVVIDFINEIHKLGFKIAMDDFGTGCSSLGLLNRIPLDILKFDKSFFDSMTINMSNQDIAVVRYMMMMAKDLGIKTVAEGIEEKFQVDILKDLGCDMIQGYYFSRPLCVEDYEKMLKPAQ</sequence>
<keyword evidence="1" id="KW-1133">Transmembrane helix</keyword>
<evidence type="ECO:0000313" key="4">
    <source>
        <dbReference type="EMBL" id="KHM53223.1"/>
    </source>
</evidence>
<dbReference type="InterPro" id="IPR000160">
    <property type="entry name" value="GGDEF_dom"/>
</dbReference>
<feature type="domain" description="EAL" evidence="2">
    <location>
        <begin position="283"/>
        <end position="542"/>
    </location>
</feature>
<dbReference type="SMART" id="SM00267">
    <property type="entry name" value="GGDEF"/>
    <property type="match status" value="1"/>
</dbReference>
<dbReference type="NCBIfam" id="TIGR00254">
    <property type="entry name" value="GGDEF"/>
    <property type="match status" value="1"/>
</dbReference>
<organism evidence="4 5">
    <name type="scientific">Anaerovibrio lipolyticus</name>
    <dbReference type="NCBI Taxonomy" id="82374"/>
    <lineage>
        <taxon>Bacteria</taxon>
        <taxon>Bacillati</taxon>
        <taxon>Bacillota</taxon>
        <taxon>Negativicutes</taxon>
        <taxon>Selenomonadales</taxon>
        <taxon>Selenomonadaceae</taxon>
        <taxon>Anaerovibrio</taxon>
    </lineage>
</organism>
<dbReference type="PANTHER" id="PTHR33121:SF70">
    <property type="entry name" value="SIGNALING PROTEIN YKOW"/>
    <property type="match status" value="1"/>
</dbReference>
<dbReference type="SMART" id="SM00052">
    <property type="entry name" value="EAL"/>
    <property type="match status" value="1"/>
</dbReference>
<name>A0A0B2K2Y9_9FIRM</name>
<protein>
    <recommendedName>
        <fullName evidence="6">Diguanylate cyclase</fullName>
    </recommendedName>
</protein>
<dbReference type="PANTHER" id="PTHR33121">
    <property type="entry name" value="CYCLIC DI-GMP PHOSPHODIESTERASE PDEF"/>
    <property type="match status" value="1"/>
</dbReference>
<dbReference type="STRING" id="82374.NZ47_00200"/>
<keyword evidence="5" id="KW-1185">Reference proteome</keyword>
<dbReference type="AlphaFoldDB" id="A0A0B2K2Y9"/>
<accession>A0A0B2K2Y9</accession>
<dbReference type="InterPro" id="IPR001633">
    <property type="entry name" value="EAL_dom"/>
</dbReference>
<keyword evidence="1" id="KW-0812">Transmembrane</keyword>
<evidence type="ECO:0008006" key="6">
    <source>
        <dbReference type="Google" id="ProtNLM"/>
    </source>
</evidence>
<dbReference type="InterPro" id="IPR050706">
    <property type="entry name" value="Cyclic-di-GMP_PDE-like"/>
</dbReference>